<feature type="coiled-coil region" evidence="16">
    <location>
        <begin position="365"/>
        <end position="409"/>
    </location>
</feature>
<evidence type="ECO:0000313" key="21">
    <source>
        <dbReference type="EMBL" id="SIT18407.1"/>
    </source>
</evidence>
<dbReference type="AlphaFoldDB" id="A0A1N7Q751"/>
<evidence type="ECO:0000259" key="19">
    <source>
        <dbReference type="Pfam" id="PF13614"/>
    </source>
</evidence>
<gene>
    <name evidence="21" type="ORF">SAMN05421779_11123</name>
</gene>
<evidence type="ECO:0000259" key="20">
    <source>
        <dbReference type="Pfam" id="PF13807"/>
    </source>
</evidence>
<proteinExistence type="inferred from homology"/>
<evidence type="ECO:0000256" key="3">
    <source>
        <dbReference type="ARBA" id="ARBA00008883"/>
    </source>
</evidence>
<sequence length="742" mass="81183">MAGLLGEKSVSPDLFRRRARWALGVVSRGRWVIVAVFLLMLAPAITYLYKAERLYTARVSVLIEAPDIGDNLLERSYGKSRLNEAAVQTEADIMQSRALAEKVIGKLDLDQDPEFNTTLRPPSLIGEIFSAINPLPYLVGQTSGEQALSPEGKDRVLRSRIEGMFLSRLLVTTSRRSYVVTIDFTANNGEKAARIANTLADMYIVDRLDVSLEETRRANQWLSQRLEELRHDVAIAEQAAEGFRSKHNLASVRKGDRQQSVLDQQLVELNSRLVLARSDYAQRQARSAQLRAGGAVETSSDVLQSSLIQRLREQEASTQRELSEALKSYGEQHPRIIGLRADLQELRSKIGQEISKVGVSLTADTEASRAAVQSLEQQIKDLQKGSNTAGEYELQLRELERQAETSRSLYESFLGRYKRDAEQENIQRANARVLSEAAIPVRPSSPRQMRVIALAFMMSFFGGVGLVFLLDRLNGRIRSAEEVEQITGLPLLASIPRVKSAKKEALTHAILDAPRSGLANAFRSLRAVLDTPQGSTGRQGGKVTLVTSSVPGEGKSFVSRNLAMALAAVGRRVLVIDGDLLRPTQHLLCGVTPERGLTQALLDPALDPLSLLIRDERGGFDLLPAGKIEVFSGNALASGHFETVLAALASHYDRIVIDASPCLATTDAQALCAVSDSVVFVVKWNETPRDAVLAALAYLDKVGARVNGIALSQVKLPANGRGGYGSYGYYGSYGAYDGYVKN</sequence>
<keyword evidence="12 17" id="KW-1133">Transmembrane helix</keyword>
<evidence type="ECO:0000256" key="5">
    <source>
        <dbReference type="ARBA" id="ARBA00022475"/>
    </source>
</evidence>
<comment type="similarity">
    <text evidence="2">Belongs to the CpsD/CapB family.</text>
</comment>
<evidence type="ECO:0000256" key="6">
    <source>
        <dbReference type="ARBA" id="ARBA00022519"/>
    </source>
</evidence>
<evidence type="ECO:0000256" key="11">
    <source>
        <dbReference type="ARBA" id="ARBA00022840"/>
    </source>
</evidence>
<feature type="transmembrane region" description="Helical" evidence="17">
    <location>
        <begin position="31"/>
        <end position="49"/>
    </location>
</feature>
<evidence type="ECO:0000256" key="1">
    <source>
        <dbReference type="ARBA" id="ARBA00004429"/>
    </source>
</evidence>
<dbReference type="InterPro" id="IPR025669">
    <property type="entry name" value="AAA_dom"/>
</dbReference>
<dbReference type="GO" id="GO:0005886">
    <property type="term" value="C:plasma membrane"/>
    <property type="evidence" value="ECO:0007669"/>
    <property type="project" value="UniProtKB-SubCell"/>
</dbReference>
<dbReference type="CDD" id="cd05387">
    <property type="entry name" value="BY-kinase"/>
    <property type="match status" value="1"/>
</dbReference>
<dbReference type="Gene3D" id="3.40.50.300">
    <property type="entry name" value="P-loop containing nucleotide triphosphate hydrolases"/>
    <property type="match status" value="1"/>
</dbReference>
<protein>
    <recommendedName>
        <fullName evidence="4">non-specific protein-tyrosine kinase</fullName>
        <ecNumber evidence="4">2.7.10.2</ecNumber>
    </recommendedName>
</protein>
<dbReference type="InterPro" id="IPR027417">
    <property type="entry name" value="P-loop_NTPase"/>
</dbReference>
<comment type="subcellular location">
    <subcellularLocation>
        <location evidence="1">Cell inner membrane</location>
        <topology evidence="1">Multi-pass membrane protein</topology>
    </subcellularLocation>
</comment>
<dbReference type="EC" id="2.7.10.2" evidence="4"/>
<dbReference type="InterPro" id="IPR032807">
    <property type="entry name" value="GNVR"/>
</dbReference>
<dbReference type="InterPro" id="IPR003856">
    <property type="entry name" value="LPS_length_determ_N"/>
</dbReference>
<evidence type="ECO:0000256" key="16">
    <source>
        <dbReference type="SAM" id="Coils"/>
    </source>
</evidence>
<dbReference type="Proteomes" id="UP000185678">
    <property type="component" value="Unassembled WGS sequence"/>
</dbReference>
<comment type="catalytic activity">
    <reaction evidence="15">
        <text>L-tyrosyl-[protein] + ATP = O-phospho-L-tyrosyl-[protein] + ADP + H(+)</text>
        <dbReference type="Rhea" id="RHEA:10596"/>
        <dbReference type="Rhea" id="RHEA-COMP:10136"/>
        <dbReference type="Rhea" id="RHEA-COMP:20101"/>
        <dbReference type="ChEBI" id="CHEBI:15378"/>
        <dbReference type="ChEBI" id="CHEBI:30616"/>
        <dbReference type="ChEBI" id="CHEBI:46858"/>
        <dbReference type="ChEBI" id="CHEBI:61978"/>
        <dbReference type="ChEBI" id="CHEBI:456216"/>
        <dbReference type="EC" id="2.7.10.2"/>
    </reaction>
</comment>
<feature type="transmembrane region" description="Helical" evidence="17">
    <location>
        <begin position="451"/>
        <end position="470"/>
    </location>
</feature>
<feature type="domain" description="AAA" evidence="19">
    <location>
        <begin position="552"/>
        <end position="702"/>
    </location>
</feature>
<dbReference type="PANTHER" id="PTHR32309">
    <property type="entry name" value="TYROSINE-PROTEIN KINASE"/>
    <property type="match status" value="1"/>
</dbReference>
<dbReference type="Pfam" id="PF13807">
    <property type="entry name" value="GNVR"/>
    <property type="match status" value="1"/>
</dbReference>
<feature type="coiled-coil region" evidence="16">
    <location>
        <begin position="212"/>
        <end position="246"/>
    </location>
</feature>
<evidence type="ECO:0000256" key="2">
    <source>
        <dbReference type="ARBA" id="ARBA00007316"/>
    </source>
</evidence>
<keyword evidence="22" id="KW-1185">Reference proteome</keyword>
<dbReference type="STRING" id="80876.SAMN05421779_11123"/>
<feature type="domain" description="Polysaccharide chain length determinant N-terminal" evidence="18">
    <location>
        <begin position="23"/>
        <end position="106"/>
    </location>
</feature>
<keyword evidence="16" id="KW-0175">Coiled coil</keyword>
<evidence type="ECO:0000256" key="9">
    <source>
        <dbReference type="ARBA" id="ARBA00022741"/>
    </source>
</evidence>
<dbReference type="SUPFAM" id="SSF52540">
    <property type="entry name" value="P-loop containing nucleoside triphosphate hydrolases"/>
    <property type="match status" value="1"/>
</dbReference>
<keyword evidence="9" id="KW-0547">Nucleotide-binding</keyword>
<dbReference type="Pfam" id="PF02706">
    <property type="entry name" value="Wzz"/>
    <property type="match status" value="1"/>
</dbReference>
<evidence type="ECO:0000256" key="15">
    <source>
        <dbReference type="ARBA" id="ARBA00051245"/>
    </source>
</evidence>
<keyword evidence="11" id="KW-0067">ATP-binding</keyword>
<keyword evidence="8 17" id="KW-0812">Transmembrane</keyword>
<dbReference type="PANTHER" id="PTHR32309:SF13">
    <property type="entry name" value="FERRIC ENTEROBACTIN TRANSPORT PROTEIN FEPE"/>
    <property type="match status" value="1"/>
</dbReference>
<name>A0A1N7Q751_9PROT</name>
<keyword evidence="5" id="KW-1003">Cell membrane</keyword>
<evidence type="ECO:0000256" key="7">
    <source>
        <dbReference type="ARBA" id="ARBA00022679"/>
    </source>
</evidence>
<evidence type="ECO:0000256" key="8">
    <source>
        <dbReference type="ARBA" id="ARBA00022692"/>
    </source>
</evidence>
<dbReference type="EMBL" id="FTOA01000011">
    <property type="protein sequence ID" value="SIT18407.1"/>
    <property type="molecule type" value="Genomic_DNA"/>
</dbReference>
<comment type="similarity">
    <text evidence="3">Belongs to the etk/wzc family.</text>
</comment>
<evidence type="ECO:0000256" key="4">
    <source>
        <dbReference type="ARBA" id="ARBA00011903"/>
    </source>
</evidence>
<dbReference type="InterPro" id="IPR050445">
    <property type="entry name" value="Bact_polysacc_biosynth/exp"/>
</dbReference>
<evidence type="ECO:0000256" key="17">
    <source>
        <dbReference type="SAM" id="Phobius"/>
    </source>
</evidence>
<feature type="domain" description="Tyrosine-protein kinase G-rich" evidence="20">
    <location>
        <begin position="398"/>
        <end position="469"/>
    </location>
</feature>
<evidence type="ECO:0000256" key="13">
    <source>
        <dbReference type="ARBA" id="ARBA00023136"/>
    </source>
</evidence>
<reference evidence="21 22" key="1">
    <citation type="submission" date="2017-01" db="EMBL/GenBank/DDBJ databases">
        <authorList>
            <person name="Mah S.A."/>
            <person name="Swanson W.J."/>
            <person name="Moy G.W."/>
            <person name="Vacquier V.D."/>
        </authorList>
    </citation>
    <scope>NUCLEOTIDE SEQUENCE [LARGE SCALE GENOMIC DNA]</scope>
    <source>
        <strain evidence="21 22">DSM 11589</strain>
    </source>
</reference>
<keyword evidence="7" id="KW-0808">Transferase</keyword>
<organism evidence="21 22">
    <name type="scientific">Insolitispirillum peregrinum</name>
    <dbReference type="NCBI Taxonomy" id="80876"/>
    <lineage>
        <taxon>Bacteria</taxon>
        <taxon>Pseudomonadati</taxon>
        <taxon>Pseudomonadota</taxon>
        <taxon>Alphaproteobacteria</taxon>
        <taxon>Rhodospirillales</taxon>
        <taxon>Novispirillaceae</taxon>
        <taxon>Insolitispirillum</taxon>
    </lineage>
</organism>
<evidence type="ECO:0000313" key="22">
    <source>
        <dbReference type="Proteomes" id="UP000185678"/>
    </source>
</evidence>
<dbReference type="Pfam" id="PF13614">
    <property type="entry name" value="AAA_31"/>
    <property type="match status" value="1"/>
</dbReference>
<dbReference type="GO" id="GO:0004713">
    <property type="term" value="F:protein tyrosine kinase activity"/>
    <property type="evidence" value="ECO:0007669"/>
    <property type="project" value="TreeGrafter"/>
</dbReference>
<keyword evidence="6" id="KW-0997">Cell inner membrane</keyword>
<evidence type="ECO:0000259" key="18">
    <source>
        <dbReference type="Pfam" id="PF02706"/>
    </source>
</evidence>
<accession>A0A1N7Q751</accession>
<evidence type="ECO:0000256" key="12">
    <source>
        <dbReference type="ARBA" id="ARBA00022989"/>
    </source>
</evidence>
<evidence type="ECO:0000256" key="10">
    <source>
        <dbReference type="ARBA" id="ARBA00022777"/>
    </source>
</evidence>
<keyword evidence="10" id="KW-0418">Kinase</keyword>
<evidence type="ECO:0000256" key="14">
    <source>
        <dbReference type="ARBA" id="ARBA00023137"/>
    </source>
</evidence>
<keyword evidence="14" id="KW-0829">Tyrosine-protein kinase</keyword>
<keyword evidence="13 17" id="KW-0472">Membrane</keyword>
<dbReference type="InterPro" id="IPR005702">
    <property type="entry name" value="Wzc-like_C"/>
</dbReference>